<reference evidence="1 2" key="2">
    <citation type="submission" date="2020-02" db="EMBL/GenBank/DDBJ databases">
        <title>Candidatus Galacturonibacter soehngenii shows hetero-acetogenic catabolism of galacturonic acid but lacks a canonical carbon monoxide dehydrogenase/acetyl-CoA synthase complex.</title>
        <authorList>
            <person name="Diender M."/>
            <person name="Stouten G.R."/>
            <person name="Petersen J.F."/>
            <person name="Nielsen P.H."/>
            <person name="Dueholm M.S."/>
            <person name="Pronk J.T."/>
            <person name="Van Loosdrecht M.C.M."/>
        </authorList>
    </citation>
    <scope>NUCLEOTIDE SEQUENCE [LARGE SCALE GENOMIC DNA]</scope>
    <source>
        <strain evidence="1">GalUA</strain>
    </source>
</reference>
<dbReference type="RefSeq" id="WP_151145763.1">
    <property type="nucleotide sequence ID" value="NZ_WAGX01000005.1"/>
</dbReference>
<name>A0A7V7UC83_9FIRM</name>
<organism evidence="1 2">
    <name type="scientific">Candidatus Galacturonatibacter soehngenii</name>
    <dbReference type="NCBI Taxonomy" id="2307010"/>
    <lineage>
        <taxon>Bacteria</taxon>
        <taxon>Bacillati</taxon>
        <taxon>Bacillota</taxon>
        <taxon>Clostridia</taxon>
        <taxon>Lachnospirales</taxon>
        <taxon>Lachnospiraceae</taxon>
        <taxon>Candidatus Galacturonatibacter</taxon>
    </lineage>
</organism>
<protein>
    <recommendedName>
        <fullName evidence="3">MBL fold metallo-hydrolase</fullName>
    </recommendedName>
</protein>
<dbReference type="SUPFAM" id="SSF56281">
    <property type="entry name" value="Metallo-hydrolase/oxidoreductase"/>
    <property type="match status" value="1"/>
</dbReference>
<comment type="caution">
    <text evidence="1">The sequence shown here is derived from an EMBL/GenBank/DDBJ whole genome shotgun (WGS) entry which is preliminary data.</text>
</comment>
<evidence type="ECO:0000313" key="2">
    <source>
        <dbReference type="Proteomes" id="UP000461768"/>
    </source>
</evidence>
<evidence type="ECO:0000313" key="1">
    <source>
        <dbReference type="EMBL" id="KAB1438394.1"/>
    </source>
</evidence>
<dbReference type="OrthoDB" id="9761531at2"/>
<evidence type="ECO:0008006" key="3">
    <source>
        <dbReference type="Google" id="ProtNLM"/>
    </source>
</evidence>
<sequence length="81" mass="9198">MSLYVESSNTLICGDLLISEEGILDIATKEFVIDKEAEIQSLRKVLPYPIVKLICYHGGEYESKQLKEELEDIIDCGYPDE</sequence>
<keyword evidence="2" id="KW-1185">Reference proteome</keyword>
<accession>A0A7V7UC83</accession>
<dbReference type="Proteomes" id="UP000461768">
    <property type="component" value="Unassembled WGS sequence"/>
</dbReference>
<dbReference type="Gene3D" id="3.60.15.10">
    <property type="entry name" value="Ribonuclease Z/Hydroxyacylglutathione hydrolase-like"/>
    <property type="match status" value="1"/>
</dbReference>
<gene>
    <name evidence="1" type="ORF">F7O84_12690</name>
</gene>
<dbReference type="InterPro" id="IPR036866">
    <property type="entry name" value="RibonucZ/Hydroxyglut_hydro"/>
</dbReference>
<dbReference type="EMBL" id="WAGX01000005">
    <property type="protein sequence ID" value="KAB1438394.1"/>
    <property type="molecule type" value="Genomic_DNA"/>
</dbReference>
<proteinExistence type="predicted"/>
<dbReference type="AlphaFoldDB" id="A0A7V7UC83"/>
<reference evidence="1 2" key="1">
    <citation type="submission" date="2019-09" db="EMBL/GenBank/DDBJ databases">
        <authorList>
            <person name="Valk L.C."/>
        </authorList>
    </citation>
    <scope>NUCLEOTIDE SEQUENCE [LARGE SCALE GENOMIC DNA]</scope>
    <source>
        <strain evidence="1">GalUA</strain>
    </source>
</reference>